<organism evidence="2 3">
    <name type="scientific">Desulfuromonas soudanensis</name>
    <dbReference type="NCBI Taxonomy" id="1603606"/>
    <lineage>
        <taxon>Bacteria</taxon>
        <taxon>Pseudomonadati</taxon>
        <taxon>Thermodesulfobacteriota</taxon>
        <taxon>Desulfuromonadia</taxon>
        <taxon>Desulfuromonadales</taxon>
        <taxon>Desulfuromonadaceae</taxon>
        <taxon>Desulfuromonas</taxon>
    </lineage>
</organism>
<dbReference type="PROSITE" id="PS51257">
    <property type="entry name" value="PROKAR_LIPOPROTEIN"/>
    <property type="match status" value="1"/>
</dbReference>
<keyword evidence="1" id="KW-0732">Signal</keyword>
<dbReference type="OrthoDB" id="5405448at2"/>
<dbReference type="AlphaFoldDB" id="A0A0M5ITN0"/>
<evidence type="ECO:0000256" key="1">
    <source>
        <dbReference type="SAM" id="SignalP"/>
    </source>
</evidence>
<dbReference type="KEGG" id="des:DSOUD_1225"/>
<evidence type="ECO:0000313" key="2">
    <source>
        <dbReference type="EMBL" id="ALC16006.1"/>
    </source>
</evidence>
<dbReference type="STRING" id="1603606.DSOUD_1225"/>
<proteinExistence type="predicted"/>
<sequence length="228" mass="25236">MKRLLGTLLLAAFLLVTGCARLPFAVTEPVPIPADISAAELAARTWTAVPQTLRMRQSGLFEFRGRKVPLVGFMVLDNAAATARLVGMNDLGVKFFDLEVGEKGVREHFLLPELAKYPGFAGAVAASVRRIFLTPRPDPKDALEIDPQEARLVRREAGRNLTFVFGGRGPEWLETRAAGEKEGWRLRFFEYRCDNGLTYPAGIVLDDEKAGYRLTLWLESVKGSEDGN</sequence>
<feature type="signal peptide" evidence="1">
    <location>
        <begin position="1"/>
        <end position="25"/>
    </location>
</feature>
<keyword evidence="3" id="KW-1185">Reference proteome</keyword>
<evidence type="ECO:0008006" key="4">
    <source>
        <dbReference type="Google" id="ProtNLM"/>
    </source>
</evidence>
<dbReference type="RefSeq" id="WP_053550159.1">
    <property type="nucleotide sequence ID" value="NZ_CP010802.1"/>
</dbReference>
<evidence type="ECO:0000313" key="3">
    <source>
        <dbReference type="Proteomes" id="UP000057158"/>
    </source>
</evidence>
<dbReference type="Proteomes" id="UP000057158">
    <property type="component" value="Chromosome"/>
</dbReference>
<feature type="chain" id="PRO_5005803266" description="Lipoprotein" evidence="1">
    <location>
        <begin position="26"/>
        <end position="228"/>
    </location>
</feature>
<dbReference type="PATRIC" id="fig|1603606.3.peg.1340"/>
<name>A0A0M5ITN0_9BACT</name>
<gene>
    <name evidence="2" type="ORF">DSOUD_1225</name>
</gene>
<accession>A0A0M5ITN0</accession>
<dbReference type="EMBL" id="CP010802">
    <property type="protein sequence ID" value="ALC16006.1"/>
    <property type="molecule type" value="Genomic_DNA"/>
</dbReference>
<reference evidence="2 3" key="1">
    <citation type="submission" date="2015-07" db="EMBL/GenBank/DDBJ databases">
        <title>Isolation and Genomic Characterization of a Novel Halophilic Metal-Reducing Deltaproteobacterium from the Deep Subsurface.</title>
        <authorList>
            <person name="Badalamenti J.P."/>
            <person name="Summers Z.M."/>
            <person name="Gralnick J.A."/>
            <person name="Bond D.R."/>
        </authorList>
    </citation>
    <scope>NUCLEOTIDE SEQUENCE [LARGE SCALE GENOMIC DNA]</scope>
    <source>
        <strain evidence="2 3">WTL</strain>
    </source>
</reference>
<protein>
    <recommendedName>
        <fullName evidence="4">Lipoprotein</fullName>
    </recommendedName>
</protein>